<dbReference type="PROSITE" id="PS51724">
    <property type="entry name" value="SPOR"/>
    <property type="match status" value="1"/>
</dbReference>
<keyword evidence="4" id="KW-0449">Lipoprotein</keyword>
<dbReference type="InterPro" id="IPR012997">
    <property type="entry name" value="RplA"/>
</dbReference>
<dbReference type="Gene3D" id="2.40.40.10">
    <property type="entry name" value="RlpA-like domain"/>
    <property type="match status" value="1"/>
</dbReference>
<dbReference type="Pfam" id="PF03330">
    <property type="entry name" value="DPBB_1"/>
    <property type="match status" value="1"/>
</dbReference>
<comment type="caution">
    <text evidence="8">The sequence shown here is derived from an EMBL/GenBank/DDBJ whole genome shotgun (WGS) entry which is preliminary data.</text>
</comment>
<dbReference type="PANTHER" id="PTHR34183:SF1">
    <property type="entry name" value="ENDOLYTIC PEPTIDOGLYCAN TRANSGLYCOSYLASE RLPA"/>
    <property type="match status" value="1"/>
</dbReference>
<comment type="subcellular location">
    <subcellularLocation>
        <location evidence="4">Cell membrane</location>
        <topology evidence="4">Lipid-anchor</topology>
    </subcellularLocation>
</comment>
<dbReference type="EMBL" id="BMFO01000001">
    <property type="protein sequence ID" value="GGF88185.1"/>
    <property type="molecule type" value="Genomic_DNA"/>
</dbReference>
<comment type="similarity">
    <text evidence="4 5">Belongs to the RlpA family.</text>
</comment>
<dbReference type="GO" id="GO:0009279">
    <property type="term" value="C:cell outer membrane"/>
    <property type="evidence" value="ECO:0007669"/>
    <property type="project" value="TreeGrafter"/>
</dbReference>
<keyword evidence="3 4" id="KW-0961">Cell wall biogenesis/degradation</keyword>
<gene>
    <name evidence="4" type="primary">rlpA</name>
    <name evidence="8" type="ORF">GCM10010960_07620</name>
</gene>
<dbReference type="CDD" id="cd22268">
    <property type="entry name" value="DPBB_RlpA-like"/>
    <property type="match status" value="1"/>
</dbReference>
<dbReference type="SUPFAM" id="SSF110997">
    <property type="entry name" value="Sporulation related repeat"/>
    <property type="match status" value="1"/>
</dbReference>
<dbReference type="GO" id="GO:0005886">
    <property type="term" value="C:plasma membrane"/>
    <property type="evidence" value="ECO:0007669"/>
    <property type="project" value="UniProtKB-SubCell"/>
</dbReference>
<dbReference type="NCBIfam" id="TIGR00413">
    <property type="entry name" value="rlpA"/>
    <property type="match status" value="1"/>
</dbReference>
<keyword evidence="4" id="KW-1003">Cell membrane</keyword>
<dbReference type="SUPFAM" id="SSF50685">
    <property type="entry name" value="Barwin-like endoglucanases"/>
    <property type="match status" value="1"/>
</dbReference>
<dbReference type="EC" id="4.2.2.-" evidence="4"/>
<evidence type="ECO:0000256" key="2">
    <source>
        <dbReference type="ARBA" id="ARBA00023239"/>
    </source>
</evidence>
<feature type="compositionally biased region" description="Low complexity" evidence="6">
    <location>
        <begin position="38"/>
        <end position="52"/>
    </location>
</feature>
<dbReference type="GO" id="GO:0008932">
    <property type="term" value="F:lytic endotransglycosylase activity"/>
    <property type="evidence" value="ECO:0007669"/>
    <property type="project" value="UniProtKB-UniRule"/>
</dbReference>
<name>A0A917CK15_9GAMM</name>
<evidence type="ECO:0000256" key="6">
    <source>
        <dbReference type="SAM" id="MobiDB-lite"/>
    </source>
</evidence>
<dbReference type="GO" id="GO:0042834">
    <property type="term" value="F:peptidoglycan binding"/>
    <property type="evidence" value="ECO:0007669"/>
    <property type="project" value="InterPro"/>
</dbReference>
<keyword evidence="4" id="KW-0472">Membrane</keyword>
<reference evidence="8" key="1">
    <citation type="journal article" date="2014" name="Int. J. Syst. Evol. Microbiol.">
        <title>Complete genome sequence of Corynebacterium casei LMG S-19264T (=DSM 44701T), isolated from a smear-ripened cheese.</title>
        <authorList>
            <consortium name="US DOE Joint Genome Institute (JGI-PGF)"/>
            <person name="Walter F."/>
            <person name="Albersmeier A."/>
            <person name="Kalinowski J."/>
            <person name="Ruckert C."/>
        </authorList>
    </citation>
    <scope>NUCLEOTIDE SEQUENCE</scope>
    <source>
        <strain evidence="8">CGMCC 1.12726</strain>
    </source>
</reference>
<dbReference type="Proteomes" id="UP000632858">
    <property type="component" value="Unassembled WGS sequence"/>
</dbReference>
<comment type="function">
    <text evidence="4">Lytic transglycosylase with a strong preference for naked glycan strands that lack stem peptides.</text>
</comment>
<evidence type="ECO:0000313" key="8">
    <source>
        <dbReference type="EMBL" id="GGF88185.1"/>
    </source>
</evidence>
<evidence type="ECO:0000256" key="5">
    <source>
        <dbReference type="RuleBase" id="RU003495"/>
    </source>
</evidence>
<dbReference type="InterPro" id="IPR036908">
    <property type="entry name" value="RlpA-like_sf"/>
</dbReference>
<keyword evidence="2 4" id="KW-0456">Lyase</keyword>
<keyword evidence="1" id="KW-0732">Signal</keyword>
<evidence type="ECO:0000256" key="4">
    <source>
        <dbReference type="HAMAP-Rule" id="MF_02071"/>
    </source>
</evidence>
<sequence length="318" mass="34111">MSAVRFAPLLALTLAACGTAPVKRETPQQPQDTPPAAPAVSAPAGETAQAAGEAERNNARVCRQVMQHDERNYTAGGLYAPGVADAHPDGELDVSLLREPVPRAEPKSKYGNRSPYKVLGKSYYVLDSAEGYRERGIASWYGTKFHGRNTSSGEPYDMCQFSAAHKTLPIPSFARVTRLDTGESVIVRVNDRGPFHPGRVIDLSFAAASKLGINRTGTAQVEVEAVTGGVLPPPVPIEVPDAAKRYLQVAAYGQEDNAQAMTARLREAGIDAVFIQKHRGYAGTVWRVRIGPLGEIESRQVQEKLAGLGLKGLRVGAE</sequence>
<proteinExistence type="inferred from homology"/>
<dbReference type="GO" id="GO:0071555">
    <property type="term" value="P:cell wall organization"/>
    <property type="evidence" value="ECO:0007669"/>
    <property type="project" value="UniProtKB-KW"/>
</dbReference>
<accession>A0A917CK15</accession>
<evidence type="ECO:0000256" key="1">
    <source>
        <dbReference type="ARBA" id="ARBA00022729"/>
    </source>
</evidence>
<organism evidence="8 9">
    <name type="scientific">Arenimonas maotaiensis</name>
    <dbReference type="NCBI Taxonomy" id="1446479"/>
    <lineage>
        <taxon>Bacteria</taxon>
        <taxon>Pseudomonadati</taxon>
        <taxon>Pseudomonadota</taxon>
        <taxon>Gammaproteobacteria</taxon>
        <taxon>Lysobacterales</taxon>
        <taxon>Lysobacteraceae</taxon>
        <taxon>Arenimonas</taxon>
    </lineage>
</organism>
<dbReference type="InterPro" id="IPR036680">
    <property type="entry name" value="SPOR-like_sf"/>
</dbReference>
<dbReference type="InterPro" id="IPR009009">
    <property type="entry name" value="RlpA-like_DPBB"/>
</dbReference>
<dbReference type="PANTHER" id="PTHR34183">
    <property type="entry name" value="ENDOLYTIC PEPTIDOGLYCAN TRANSGLYCOSYLASE RLPA"/>
    <property type="match status" value="1"/>
</dbReference>
<dbReference type="Pfam" id="PF05036">
    <property type="entry name" value="SPOR"/>
    <property type="match status" value="1"/>
</dbReference>
<dbReference type="InterPro" id="IPR007730">
    <property type="entry name" value="SPOR-like_dom"/>
</dbReference>
<feature type="domain" description="SPOR" evidence="7">
    <location>
        <begin position="239"/>
        <end position="318"/>
    </location>
</feature>
<dbReference type="FunFam" id="2.40.40.10:FF:000003">
    <property type="entry name" value="Endolytic peptidoglycan transglycosylase RlpA"/>
    <property type="match status" value="1"/>
</dbReference>
<dbReference type="RefSeq" id="WP_308419388.1">
    <property type="nucleotide sequence ID" value="NZ_BMFO01000001.1"/>
</dbReference>
<evidence type="ECO:0000256" key="3">
    <source>
        <dbReference type="ARBA" id="ARBA00023316"/>
    </source>
</evidence>
<evidence type="ECO:0000259" key="7">
    <source>
        <dbReference type="PROSITE" id="PS51724"/>
    </source>
</evidence>
<dbReference type="Gene3D" id="3.30.70.1070">
    <property type="entry name" value="Sporulation related repeat"/>
    <property type="match status" value="1"/>
</dbReference>
<dbReference type="InterPro" id="IPR034718">
    <property type="entry name" value="RlpA"/>
</dbReference>
<dbReference type="HAMAP" id="MF_02071">
    <property type="entry name" value="RlpA"/>
    <property type="match status" value="1"/>
</dbReference>
<dbReference type="AlphaFoldDB" id="A0A917CK15"/>
<dbReference type="GO" id="GO:0000270">
    <property type="term" value="P:peptidoglycan metabolic process"/>
    <property type="evidence" value="ECO:0007669"/>
    <property type="project" value="UniProtKB-UniRule"/>
</dbReference>
<dbReference type="PROSITE" id="PS51257">
    <property type="entry name" value="PROKAR_LIPOPROTEIN"/>
    <property type="match status" value="1"/>
</dbReference>
<keyword evidence="9" id="KW-1185">Reference proteome</keyword>
<feature type="region of interest" description="Disordered" evidence="6">
    <location>
        <begin position="22"/>
        <end position="56"/>
    </location>
</feature>
<evidence type="ECO:0000313" key="9">
    <source>
        <dbReference type="Proteomes" id="UP000632858"/>
    </source>
</evidence>
<reference evidence="8" key="2">
    <citation type="submission" date="2020-09" db="EMBL/GenBank/DDBJ databases">
        <authorList>
            <person name="Sun Q."/>
            <person name="Zhou Y."/>
        </authorList>
    </citation>
    <scope>NUCLEOTIDE SEQUENCE</scope>
    <source>
        <strain evidence="8">CGMCC 1.12726</strain>
    </source>
</reference>
<keyword evidence="4" id="KW-0564">Palmitate</keyword>
<protein>
    <recommendedName>
        <fullName evidence="4">Endolytic peptidoglycan transglycosylase RlpA</fullName>
        <ecNumber evidence="4">4.2.2.-</ecNumber>
    </recommendedName>
</protein>